<dbReference type="Pfam" id="PF07657">
    <property type="entry name" value="MNNL"/>
    <property type="match status" value="1"/>
</dbReference>
<dbReference type="SMART" id="SM00215">
    <property type="entry name" value="VWC_out"/>
    <property type="match status" value="1"/>
</dbReference>
<evidence type="ECO:0000256" key="7">
    <source>
        <dbReference type="ARBA" id="ARBA00022843"/>
    </source>
</evidence>
<dbReference type="InterPro" id="IPR000742">
    <property type="entry name" value="EGF"/>
</dbReference>
<feature type="chain" id="PRO_5045823122" description="Delta-like protein" evidence="17">
    <location>
        <begin position="20"/>
        <end position="1214"/>
    </location>
</feature>
<reference evidence="20 21" key="1">
    <citation type="submission" date="2021-04" db="EMBL/GenBank/DDBJ databases">
        <authorList>
            <person name="Bliznina A."/>
        </authorList>
    </citation>
    <scope>NUCLEOTIDE SEQUENCE [LARGE SCALE GENOMIC DNA]</scope>
</reference>
<evidence type="ECO:0000313" key="21">
    <source>
        <dbReference type="Proteomes" id="UP001158576"/>
    </source>
</evidence>
<feature type="domain" description="EGF-like" evidence="18">
    <location>
        <begin position="216"/>
        <end position="249"/>
    </location>
</feature>
<keyword evidence="21" id="KW-1185">Reference proteome</keyword>
<comment type="caution">
    <text evidence="12">Lacks conserved residue(s) required for the propagation of feature annotation.</text>
</comment>
<dbReference type="PROSITE" id="PS51051">
    <property type="entry name" value="DSL"/>
    <property type="match status" value="1"/>
</dbReference>
<dbReference type="PROSITE" id="PS00010">
    <property type="entry name" value="ASX_HYDROXYL"/>
    <property type="match status" value="8"/>
</dbReference>
<feature type="disulfide bond" evidence="12">
    <location>
        <begin position="756"/>
        <end position="766"/>
    </location>
</feature>
<proteinExistence type="predicted"/>
<evidence type="ECO:0000256" key="3">
    <source>
        <dbReference type="ARBA" id="ARBA00022536"/>
    </source>
</evidence>
<evidence type="ECO:0000256" key="9">
    <source>
        <dbReference type="ARBA" id="ARBA00023136"/>
    </source>
</evidence>
<evidence type="ECO:0000256" key="4">
    <source>
        <dbReference type="ARBA" id="ARBA00022692"/>
    </source>
</evidence>
<feature type="domain" description="EGF-like" evidence="18">
    <location>
        <begin position="320"/>
        <end position="357"/>
    </location>
</feature>
<evidence type="ECO:0000256" key="6">
    <source>
        <dbReference type="ARBA" id="ARBA00022782"/>
    </source>
</evidence>
<feature type="disulfide bond" evidence="12">
    <location>
        <begin position="506"/>
        <end position="515"/>
    </location>
</feature>
<feature type="domain" description="EGF-like" evidence="18">
    <location>
        <begin position="623"/>
        <end position="659"/>
    </location>
</feature>
<feature type="disulfide bond" evidence="12">
    <location>
        <begin position="778"/>
        <end position="787"/>
    </location>
</feature>
<feature type="disulfide bond" evidence="12">
    <location>
        <begin position="468"/>
        <end position="477"/>
    </location>
</feature>
<dbReference type="Proteomes" id="UP001158576">
    <property type="component" value="Chromosome XSR"/>
</dbReference>
<dbReference type="SMART" id="SM00051">
    <property type="entry name" value="DSL"/>
    <property type="match status" value="1"/>
</dbReference>
<dbReference type="SUPFAM" id="SSF57196">
    <property type="entry name" value="EGF/Laminin"/>
    <property type="match status" value="13"/>
</dbReference>
<comment type="subcellular location">
    <subcellularLocation>
        <location evidence="1 14">Membrane</location>
        <topology evidence="1 14">Single-pass type I membrane protein</topology>
    </subcellularLocation>
</comment>
<dbReference type="PANTHER" id="PTHR24049">
    <property type="entry name" value="CRUMBS FAMILY MEMBER"/>
    <property type="match status" value="1"/>
</dbReference>
<feature type="domain" description="EGF-like" evidence="18">
    <location>
        <begin position="359"/>
        <end position="395"/>
    </location>
</feature>
<dbReference type="Pfam" id="PF12661">
    <property type="entry name" value="hEGF"/>
    <property type="match status" value="2"/>
</dbReference>
<evidence type="ECO:0000256" key="10">
    <source>
        <dbReference type="ARBA" id="ARBA00023157"/>
    </source>
</evidence>
<keyword evidence="9 14" id="KW-0472">Membrane</keyword>
<feature type="domain" description="EGF-like" evidence="18">
    <location>
        <begin position="583"/>
        <end position="621"/>
    </location>
</feature>
<dbReference type="SMART" id="SM00181">
    <property type="entry name" value="EGF"/>
    <property type="match status" value="16"/>
</dbReference>
<feature type="domain" description="EGF-like" evidence="18">
    <location>
        <begin position="828"/>
        <end position="864"/>
    </location>
</feature>
<dbReference type="Pfam" id="PF25024">
    <property type="entry name" value="EGF_TEN"/>
    <property type="match status" value="1"/>
</dbReference>
<dbReference type="PROSITE" id="PS01187">
    <property type="entry name" value="EGF_CA"/>
    <property type="match status" value="4"/>
</dbReference>
<feature type="disulfide bond" evidence="12">
    <location>
        <begin position="544"/>
        <end position="553"/>
    </location>
</feature>
<dbReference type="EMBL" id="OU015569">
    <property type="protein sequence ID" value="CAG5094715.1"/>
    <property type="molecule type" value="Genomic_DNA"/>
</dbReference>
<feature type="disulfide bond" evidence="12">
    <location>
        <begin position="739"/>
        <end position="748"/>
    </location>
</feature>
<accession>A0ABN7SBQ0</accession>
<feature type="disulfide bond" evidence="12">
    <location>
        <begin position="693"/>
        <end position="702"/>
    </location>
</feature>
<keyword evidence="8 14" id="KW-1133">Transmembrane helix</keyword>
<dbReference type="InterPro" id="IPR001881">
    <property type="entry name" value="EGF-like_Ca-bd_dom"/>
</dbReference>
<feature type="transmembrane region" description="Helical" evidence="16">
    <location>
        <begin position="1083"/>
        <end position="1107"/>
    </location>
</feature>
<keyword evidence="2 14" id="KW-0217">Developmental protein</keyword>
<keyword evidence="11" id="KW-0325">Glycoprotein</keyword>
<keyword evidence="4 14" id="KW-0812">Transmembrane</keyword>
<feature type="domain" description="EGF-like" evidence="18">
    <location>
        <begin position="710"/>
        <end position="749"/>
    </location>
</feature>
<feature type="disulfide bond" evidence="12">
    <location>
        <begin position="649"/>
        <end position="658"/>
    </location>
</feature>
<feature type="disulfide bond" evidence="12">
    <location>
        <begin position="720"/>
        <end position="737"/>
    </location>
</feature>
<keyword evidence="3 12" id="KW-0245">EGF-like domain</keyword>
<dbReference type="PROSITE" id="PS50026">
    <property type="entry name" value="EGF_3"/>
    <property type="match status" value="15"/>
</dbReference>
<evidence type="ECO:0000256" key="15">
    <source>
        <dbReference type="SAM" id="MobiDB-lite"/>
    </source>
</evidence>
<evidence type="ECO:0000256" key="5">
    <source>
        <dbReference type="ARBA" id="ARBA00022737"/>
    </source>
</evidence>
<feature type="signal peptide" evidence="17">
    <location>
        <begin position="1"/>
        <end position="19"/>
    </location>
</feature>
<dbReference type="InterPro" id="IPR001007">
    <property type="entry name" value="VWF_dom"/>
</dbReference>
<feature type="disulfide bond" evidence="12">
    <location>
        <begin position="425"/>
        <end position="434"/>
    </location>
</feature>
<feature type="disulfide bond" evidence="12">
    <location>
        <begin position="816"/>
        <end position="825"/>
    </location>
</feature>
<dbReference type="PROSITE" id="PS01186">
    <property type="entry name" value="EGF_2"/>
    <property type="match status" value="11"/>
</dbReference>
<dbReference type="PROSITE" id="PS00022">
    <property type="entry name" value="EGF_1"/>
    <property type="match status" value="15"/>
</dbReference>
<evidence type="ECO:0000313" key="20">
    <source>
        <dbReference type="EMBL" id="CAG5094715.1"/>
    </source>
</evidence>
<evidence type="ECO:0000259" key="18">
    <source>
        <dbReference type="PROSITE" id="PS50026"/>
    </source>
</evidence>
<feature type="disulfide bond" evidence="12">
    <location>
        <begin position="611"/>
        <end position="620"/>
    </location>
</feature>
<dbReference type="InterPro" id="IPR001774">
    <property type="entry name" value="DSL"/>
</dbReference>
<feature type="domain" description="EGF-like" evidence="18">
    <location>
        <begin position="397"/>
        <end position="435"/>
    </location>
</feature>
<dbReference type="Pfam" id="PF01414">
    <property type="entry name" value="DSL"/>
    <property type="match status" value="1"/>
</dbReference>
<evidence type="ECO:0000256" key="11">
    <source>
        <dbReference type="ARBA" id="ARBA00023180"/>
    </source>
</evidence>
<keyword evidence="14 17" id="KW-0732">Signal</keyword>
<name>A0ABN7SBQ0_OIKDI</name>
<dbReference type="Gene3D" id="2.10.25.140">
    <property type="match status" value="1"/>
</dbReference>
<dbReference type="InterPro" id="IPR000152">
    <property type="entry name" value="EGF-type_Asp/Asn_hydroxyl_site"/>
</dbReference>
<feature type="domain" description="EGF-like" evidence="18">
    <location>
        <begin position="437"/>
        <end position="478"/>
    </location>
</feature>
<dbReference type="PRINTS" id="PR00010">
    <property type="entry name" value="EGFBLOOD"/>
</dbReference>
<keyword evidence="6" id="KW-0221">Differentiation</keyword>
<evidence type="ECO:0000256" key="1">
    <source>
        <dbReference type="ARBA" id="ARBA00004479"/>
    </source>
</evidence>
<evidence type="ECO:0000256" key="17">
    <source>
        <dbReference type="SAM" id="SignalP"/>
    </source>
</evidence>
<keyword evidence="5 14" id="KW-0677">Repeat</keyword>
<dbReference type="Gene3D" id="2.10.25.10">
    <property type="entry name" value="Laminin"/>
    <property type="match status" value="15"/>
</dbReference>
<dbReference type="Pfam" id="PF00008">
    <property type="entry name" value="EGF"/>
    <property type="match status" value="4"/>
</dbReference>
<gene>
    <name evidence="20" type="ORF">OKIOD_LOCUS5362</name>
</gene>
<dbReference type="InterPro" id="IPR011651">
    <property type="entry name" value="Notch_ligand_N"/>
</dbReference>
<feature type="disulfide bond" evidence="12">
    <location>
        <begin position="347"/>
        <end position="356"/>
    </location>
</feature>
<feature type="disulfide bond" evidence="12">
    <location>
        <begin position="308"/>
        <end position="317"/>
    </location>
</feature>
<feature type="disulfide bond" evidence="12">
    <location>
        <begin position="239"/>
        <end position="248"/>
    </location>
</feature>
<feature type="domain" description="EGF-like" evidence="18">
    <location>
        <begin position="752"/>
        <end position="788"/>
    </location>
</feature>
<organism evidence="20 21">
    <name type="scientific">Oikopleura dioica</name>
    <name type="common">Tunicate</name>
    <dbReference type="NCBI Taxonomy" id="34765"/>
    <lineage>
        <taxon>Eukaryota</taxon>
        <taxon>Metazoa</taxon>
        <taxon>Chordata</taxon>
        <taxon>Tunicata</taxon>
        <taxon>Appendicularia</taxon>
        <taxon>Copelata</taxon>
        <taxon>Oikopleuridae</taxon>
        <taxon>Oikopleura</taxon>
    </lineage>
</organism>
<evidence type="ECO:0000256" key="14">
    <source>
        <dbReference type="RuleBase" id="RU280815"/>
    </source>
</evidence>
<feature type="disulfide bond" evidence="13">
    <location>
        <begin position="173"/>
        <end position="182"/>
    </location>
</feature>
<dbReference type="Gene3D" id="2.60.40.3510">
    <property type="match status" value="1"/>
</dbReference>
<keyword evidence="10 12" id="KW-1015">Disulfide bond</keyword>
<dbReference type="SMART" id="SM00179">
    <property type="entry name" value="EGF_CA"/>
    <property type="match status" value="13"/>
</dbReference>
<feature type="disulfide bond" evidence="13">
    <location>
        <begin position="206"/>
        <end position="215"/>
    </location>
</feature>
<evidence type="ECO:0000256" key="8">
    <source>
        <dbReference type="ARBA" id="ARBA00022989"/>
    </source>
</evidence>
<feature type="domain" description="EGF-like" evidence="18">
    <location>
        <begin position="790"/>
        <end position="826"/>
    </location>
</feature>
<feature type="domain" description="EGF-like" evidence="18">
    <location>
        <begin position="480"/>
        <end position="516"/>
    </location>
</feature>
<dbReference type="Pfam" id="PF07645">
    <property type="entry name" value="EGF_CA"/>
    <property type="match status" value="1"/>
</dbReference>
<dbReference type="InterPro" id="IPR018097">
    <property type="entry name" value="EGF_Ca-bd_CS"/>
</dbReference>
<feature type="disulfide bond" evidence="12">
    <location>
        <begin position="385"/>
        <end position="394"/>
    </location>
</feature>
<dbReference type="InterPro" id="IPR051022">
    <property type="entry name" value="Notch_Cell-Fate_Det"/>
</dbReference>
<evidence type="ECO:0000256" key="12">
    <source>
        <dbReference type="PROSITE-ProRule" id="PRU00076"/>
    </source>
</evidence>
<feature type="domain" description="EGF-like" evidence="18">
    <location>
        <begin position="661"/>
        <end position="703"/>
    </location>
</feature>
<evidence type="ECO:0000256" key="16">
    <source>
        <dbReference type="SAM" id="Phobius"/>
    </source>
</evidence>
<feature type="domain" description="EGF-like" evidence="18">
    <location>
        <begin position="518"/>
        <end position="554"/>
    </location>
</feature>
<feature type="domain" description="EGF-like" evidence="18">
    <location>
        <begin position="282"/>
        <end position="318"/>
    </location>
</feature>
<evidence type="ECO:0000256" key="13">
    <source>
        <dbReference type="PROSITE-ProRule" id="PRU00377"/>
    </source>
</evidence>
<feature type="region of interest" description="Disordered" evidence="15">
    <location>
        <begin position="1191"/>
        <end position="1214"/>
    </location>
</feature>
<dbReference type="InterPro" id="IPR013032">
    <property type="entry name" value="EGF-like_CS"/>
</dbReference>
<dbReference type="Pfam" id="PF21700">
    <property type="entry name" value="EGF_DL_JAG"/>
    <property type="match status" value="1"/>
</dbReference>
<protein>
    <recommendedName>
        <fullName evidence="14">Delta-like protein</fullName>
    </recommendedName>
</protein>
<feature type="disulfide bond" evidence="13">
    <location>
        <begin position="186"/>
        <end position="198"/>
    </location>
</feature>
<dbReference type="CDD" id="cd00054">
    <property type="entry name" value="EGF_CA"/>
    <property type="match status" value="10"/>
</dbReference>
<feature type="disulfide bond" evidence="12">
    <location>
        <begin position="854"/>
        <end position="863"/>
    </location>
</feature>
<keyword evidence="7" id="KW-0832">Ubl conjugation</keyword>
<evidence type="ECO:0000256" key="2">
    <source>
        <dbReference type="ARBA" id="ARBA00022473"/>
    </source>
</evidence>
<dbReference type="SUPFAM" id="SSF57603">
    <property type="entry name" value="FnI-like domain"/>
    <property type="match status" value="1"/>
</dbReference>
<comment type="function">
    <text evidence="14">Putative Notch ligand involved in the mediation of Notch signaling.</text>
</comment>
<feature type="domain" description="DSL" evidence="19">
    <location>
        <begin position="171"/>
        <end position="215"/>
    </location>
</feature>
<evidence type="ECO:0000259" key="19">
    <source>
        <dbReference type="PROSITE" id="PS51051"/>
    </source>
</evidence>
<dbReference type="PRINTS" id="PR01983">
    <property type="entry name" value="NOTCH"/>
</dbReference>
<sequence length="1214" mass="132673">MKIILRLLSALSGIKCAQSSGVISVVITKITNSAGYAAENGRCCDGQSHRKKRICSDQCDTFFRVCFSPYADEGSCTFGEAETPVLGGNSFENPAHLDLNEAETPFQMKIPFSQSWMYRYHMRLEALDYDEDSEAQLIEWTEESETIRPTGEWMKRVHRGSVATIEYLLKVECDANYYDMSCSTFCEAHDDEAGHFFCNRFGEKVCLDGWGGDNCDQPICSEKCHQEHGYCTKAGECRCRHGWTGQFCDECIPAEGCVHGTCDEPFDCKCTPFWGGKFCDINLNSCESNPCQNESKCENTYGNFTCTCLPGYHGRRCEHQANACVSNPCGKNGMCEATREGSFTCSCKEGWTGPYCNININECANSPCKNGGTCLDREGDFVCACPAGWTGKTCQLDVDECEEAVNPCQNAHRCINSAGTFFCHCKAGYEGVFCEKEIDECLAGEDGAPKCANGATCIDAIGSFKCVCPNGFEGERCEIETNECAQNPCSNGGTCSDMVGDFKCLCPSGFSGRKCEIPMGFCSANPCQNDGKCFNVANDYECQCKEEFEGRNCERVKDYCAQPDASCEVIDACETRLTDVRTGKTERLTTKVCGDHGTCRAQGFESFSCQCDEGFVGDFCEENIDDCASNPCQNNGVCLDGVNSYECLCPTGFSGSRCEEENHVCSSSENLCLNGGECIRGDSGHPADFSCSCAEGWKGHICQFTKAYTAEEICKNSSPCNAGTCVPDTRLSTGISCECPQGTKGAFCQIDAKSPCSANSCENGTCVPKNGKEFECRCKAGFTGDNCDKQIDMCQPEPCFNGGTCLSKMNHYECKCRPGFVGADCRKDIDDCANDQCAYGSTCVDKVGGFDCLCPPGREGNYCEKLSSSPTKRSCAYKGKLFVHSYSWREQCNTCTCHDGDVSCSKLDCGPVSCSPHAPSATCLSDEICKLETPNVHENCVSSRCSSRYTCQKKTLPYTVAPPASCKAPYCLELRIQFDVARISSLERGVHAMDVCGALNFLPSLARVAEHKKTSLNCESAQAGVVVVVVKHQSSAELVVKEIRHSLIGKSDLSSVLTYRDEVILSAAYDVSTVDPSQVDNHWIWYVLAVMLGLLSLFAVILLAFMVKHKNSMKSSEHEGSSYTMGSGVTDQVLMAASPSSSAALEPREFVFIDPKEHPYPNMLPRRVPHHLLSHNLSLGDLTGPPRLTKRATRSHADRLFTPRLVQPEQKDLF</sequence>
<dbReference type="InterPro" id="IPR049883">
    <property type="entry name" value="NOTCH1_EGF-like"/>
</dbReference>